<evidence type="ECO:0000256" key="1">
    <source>
        <dbReference type="PROSITE-ProRule" id="PRU00169"/>
    </source>
</evidence>
<keyword evidence="1" id="KW-0597">Phosphoprotein</keyword>
<dbReference type="Gene3D" id="3.40.50.2300">
    <property type="match status" value="1"/>
</dbReference>
<comment type="caution">
    <text evidence="4">The sequence shown here is derived from an EMBL/GenBank/DDBJ whole genome shotgun (WGS) entry which is preliminary data.</text>
</comment>
<dbReference type="PROSITE" id="PS50930">
    <property type="entry name" value="HTH_LYTTR"/>
    <property type="match status" value="1"/>
</dbReference>
<dbReference type="InterPro" id="IPR007492">
    <property type="entry name" value="LytTR_DNA-bd_dom"/>
</dbReference>
<dbReference type="InterPro" id="IPR011006">
    <property type="entry name" value="CheY-like_superfamily"/>
</dbReference>
<sequence length="240" mass="27350">MLRVGICDDEQKAREALSLMLTVLSDREEMALKIYEFSSGEGVVKWLTNHPGELDLLFLDIDMRGMDGITTGKEIRKTDMGLSIAYLTGHPEQVFQGYAVGALDYLIKPLEKDKLREVLKRAMVALQLTEQDTYTVRNAEGLYRIPKREIRYVYSDRRLVTIETSRRSYTFYGKLGEVEQDLGNGFVRIHKRYLVRAQAVDQVESGQVKLGEVTLPISRTHRQAAMQGFARTLLNKEAGE</sequence>
<keyword evidence="5" id="KW-1185">Reference proteome</keyword>
<dbReference type="Pfam" id="PF00072">
    <property type="entry name" value="Response_reg"/>
    <property type="match status" value="1"/>
</dbReference>
<dbReference type="RefSeq" id="WP_207674938.1">
    <property type="nucleotide sequence ID" value="NZ_JAFREM010000029.1"/>
</dbReference>
<proteinExistence type="predicted"/>
<dbReference type="Gene3D" id="2.40.50.1020">
    <property type="entry name" value="LytTr DNA-binding domain"/>
    <property type="match status" value="1"/>
</dbReference>
<dbReference type="PANTHER" id="PTHR37299">
    <property type="entry name" value="TRANSCRIPTIONAL REGULATOR-RELATED"/>
    <property type="match status" value="1"/>
</dbReference>
<name>A0ABS3LE78_9ENTE</name>
<gene>
    <name evidence="4" type="ORF">JZO70_17345</name>
</gene>
<protein>
    <submittedName>
        <fullName evidence="4">Response regulator transcription factor</fullName>
    </submittedName>
</protein>
<dbReference type="PROSITE" id="PS50110">
    <property type="entry name" value="RESPONSE_REGULATORY"/>
    <property type="match status" value="1"/>
</dbReference>
<dbReference type="SUPFAM" id="SSF52172">
    <property type="entry name" value="CheY-like"/>
    <property type="match status" value="1"/>
</dbReference>
<dbReference type="InterPro" id="IPR001789">
    <property type="entry name" value="Sig_transdc_resp-reg_receiver"/>
</dbReference>
<feature type="modified residue" description="4-aspartylphosphate" evidence="1">
    <location>
        <position position="60"/>
    </location>
</feature>
<feature type="domain" description="HTH LytTR-type" evidence="3">
    <location>
        <begin position="134"/>
        <end position="231"/>
    </location>
</feature>
<accession>A0ABS3LE78</accession>
<evidence type="ECO:0000313" key="5">
    <source>
        <dbReference type="Proteomes" id="UP000664601"/>
    </source>
</evidence>
<dbReference type="InterPro" id="IPR046947">
    <property type="entry name" value="LytR-like"/>
</dbReference>
<dbReference type="Pfam" id="PF04397">
    <property type="entry name" value="LytTR"/>
    <property type="match status" value="1"/>
</dbReference>
<dbReference type="PANTHER" id="PTHR37299:SF1">
    <property type="entry name" value="STAGE 0 SPORULATION PROTEIN A HOMOLOG"/>
    <property type="match status" value="1"/>
</dbReference>
<organism evidence="4 5">
    <name type="scientific">Candidatus Enterococcus moelleringii</name>
    <dbReference type="NCBI Taxonomy" id="2815325"/>
    <lineage>
        <taxon>Bacteria</taxon>
        <taxon>Bacillati</taxon>
        <taxon>Bacillota</taxon>
        <taxon>Bacilli</taxon>
        <taxon>Lactobacillales</taxon>
        <taxon>Enterococcaceae</taxon>
        <taxon>Enterococcus</taxon>
    </lineage>
</organism>
<evidence type="ECO:0000259" key="2">
    <source>
        <dbReference type="PROSITE" id="PS50110"/>
    </source>
</evidence>
<dbReference type="SMART" id="SM00448">
    <property type="entry name" value="REC"/>
    <property type="match status" value="1"/>
</dbReference>
<feature type="domain" description="Response regulatory" evidence="2">
    <location>
        <begin position="3"/>
        <end position="123"/>
    </location>
</feature>
<evidence type="ECO:0000259" key="3">
    <source>
        <dbReference type="PROSITE" id="PS50930"/>
    </source>
</evidence>
<dbReference type="Proteomes" id="UP000664601">
    <property type="component" value="Unassembled WGS sequence"/>
</dbReference>
<reference evidence="4 5" key="1">
    <citation type="submission" date="2021-03" db="EMBL/GenBank/DDBJ databases">
        <title>Enterococcal diversity collection.</title>
        <authorList>
            <person name="Gilmore M.S."/>
            <person name="Schwartzman J."/>
            <person name="Van Tyne D."/>
            <person name="Martin M."/>
            <person name="Earl A.M."/>
            <person name="Manson A.L."/>
            <person name="Straub T."/>
            <person name="Salamzade R."/>
            <person name="Saavedra J."/>
            <person name="Lebreton F."/>
            <person name="Prichula J."/>
            <person name="Schaufler K."/>
            <person name="Gaca A."/>
            <person name="Sgardioli B."/>
            <person name="Wagenaar J."/>
            <person name="Strong T."/>
        </authorList>
    </citation>
    <scope>NUCLEOTIDE SEQUENCE [LARGE SCALE GENOMIC DNA]</scope>
    <source>
        <strain evidence="4 5">669A</strain>
    </source>
</reference>
<dbReference type="SMART" id="SM00850">
    <property type="entry name" value="LytTR"/>
    <property type="match status" value="1"/>
</dbReference>
<evidence type="ECO:0000313" key="4">
    <source>
        <dbReference type="EMBL" id="MBO1307943.1"/>
    </source>
</evidence>
<dbReference type="EMBL" id="JAFREM010000029">
    <property type="protein sequence ID" value="MBO1307943.1"/>
    <property type="molecule type" value="Genomic_DNA"/>
</dbReference>